<keyword evidence="2" id="KW-0812">Transmembrane</keyword>
<feature type="compositionally biased region" description="Low complexity" evidence="1">
    <location>
        <begin position="259"/>
        <end position="269"/>
    </location>
</feature>
<dbReference type="RefSeq" id="WP_203657667.1">
    <property type="nucleotide sequence ID" value="NZ_BAAAZM010000001.1"/>
</dbReference>
<proteinExistence type="predicted"/>
<feature type="region of interest" description="Disordered" evidence="1">
    <location>
        <begin position="74"/>
        <end position="106"/>
    </location>
</feature>
<organism evidence="3 4">
    <name type="scientific">Actinocatenispora rupis</name>
    <dbReference type="NCBI Taxonomy" id="519421"/>
    <lineage>
        <taxon>Bacteria</taxon>
        <taxon>Bacillati</taxon>
        <taxon>Actinomycetota</taxon>
        <taxon>Actinomycetes</taxon>
        <taxon>Micromonosporales</taxon>
        <taxon>Micromonosporaceae</taxon>
        <taxon>Actinocatenispora</taxon>
    </lineage>
</organism>
<feature type="transmembrane region" description="Helical" evidence="2">
    <location>
        <begin position="108"/>
        <end position="130"/>
    </location>
</feature>
<accession>A0A8J3IZX3</accession>
<comment type="caution">
    <text evidence="3">The sequence shown here is derived from an EMBL/GenBank/DDBJ whole genome shotgun (WGS) entry which is preliminary data.</text>
</comment>
<reference evidence="3" key="1">
    <citation type="submission" date="2021-01" db="EMBL/GenBank/DDBJ databases">
        <title>Whole genome shotgun sequence of Actinocatenispora rupis NBRC 107355.</title>
        <authorList>
            <person name="Komaki H."/>
            <person name="Tamura T."/>
        </authorList>
    </citation>
    <scope>NUCLEOTIDE SEQUENCE</scope>
    <source>
        <strain evidence="3">NBRC 107355</strain>
    </source>
</reference>
<name>A0A8J3IZX3_9ACTN</name>
<protein>
    <recommendedName>
        <fullName evidence="5">Anti-sigma-D factor RsdA to sigma factor binding region</fullName>
    </recommendedName>
</protein>
<feature type="compositionally biased region" description="Polar residues" evidence="1">
    <location>
        <begin position="213"/>
        <end position="226"/>
    </location>
</feature>
<dbReference type="AlphaFoldDB" id="A0A8J3IZX3"/>
<dbReference type="EMBL" id="BOMB01000013">
    <property type="protein sequence ID" value="GID11663.1"/>
    <property type="molecule type" value="Genomic_DNA"/>
</dbReference>
<keyword evidence="2" id="KW-1133">Transmembrane helix</keyword>
<evidence type="ECO:0000256" key="1">
    <source>
        <dbReference type="SAM" id="MobiDB-lite"/>
    </source>
</evidence>
<dbReference type="Proteomes" id="UP000612808">
    <property type="component" value="Unassembled WGS sequence"/>
</dbReference>
<keyword evidence="4" id="KW-1185">Reference proteome</keyword>
<feature type="compositionally biased region" description="Gly residues" evidence="1">
    <location>
        <begin position="270"/>
        <end position="282"/>
    </location>
</feature>
<feature type="region of interest" description="Disordered" evidence="1">
    <location>
        <begin position="168"/>
        <end position="303"/>
    </location>
</feature>
<sequence length="303" mass="31249">MRGDDTRADRERVTLDAVERDDRALDALAGLGDPADARTDDPTLRLLAAWHADLSADGPVPAYDVEEPATVRAAAPDIARTRRRTAGSVEPDRTRPGKRRGRRRGSRLALATGVAVLATTGFAGVAMAAGGATPGSPLFSLTKVIYPDRASVREHQAAAAHDLASARKAAAEGRDDDARRYLDDADRHSREMPSSDADAVRRDADDVRRSLGPSPSTDAAGGNNNIAPPSSGQPSPSTEPGSPSPSGGASEQPPPSPSPSGESATTNGDDGNGSQDGNGGQGKGHKKHESLSLGALTALLPVR</sequence>
<gene>
    <name evidence="3" type="ORF">Aru02nite_25520</name>
</gene>
<evidence type="ECO:0000313" key="3">
    <source>
        <dbReference type="EMBL" id="GID11663.1"/>
    </source>
</evidence>
<evidence type="ECO:0000256" key="2">
    <source>
        <dbReference type="SAM" id="Phobius"/>
    </source>
</evidence>
<evidence type="ECO:0008006" key="5">
    <source>
        <dbReference type="Google" id="ProtNLM"/>
    </source>
</evidence>
<keyword evidence="2" id="KW-0472">Membrane</keyword>
<evidence type="ECO:0000313" key="4">
    <source>
        <dbReference type="Proteomes" id="UP000612808"/>
    </source>
</evidence>
<feature type="compositionally biased region" description="Basic and acidic residues" evidence="1">
    <location>
        <begin position="169"/>
        <end position="209"/>
    </location>
</feature>
<feature type="compositionally biased region" description="Basic residues" evidence="1">
    <location>
        <begin position="96"/>
        <end position="106"/>
    </location>
</feature>
<feature type="compositionally biased region" description="Low complexity" evidence="1">
    <location>
        <begin position="227"/>
        <end position="251"/>
    </location>
</feature>